<evidence type="ECO:0000256" key="7">
    <source>
        <dbReference type="RuleBase" id="RU000461"/>
    </source>
</evidence>
<dbReference type="GO" id="GO:0016705">
    <property type="term" value="F:oxidoreductase activity, acting on paired donors, with incorporation or reduction of molecular oxygen"/>
    <property type="evidence" value="ECO:0007669"/>
    <property type="project" value="InterPro"/>
</dbReference>
<dbReference type="PRINTS" id="PR00385">
    <property type="entry name" value="P450"/>
</dbReference>
<dbReference type="PROSITE" id="PS00086">
    <property type="entry name" value="CYTOCHROME_P450"/>
    <property type="match status" value="1"/>
</dbReference>
<evidence type="ECO:0000256" key="6">
    <source>
        <dbReference type="ARBA" id="ARBA00023033"/>
    </source>
</evidence>
<keyword evidence="2 7" id="KW-0349">Heme</keyword>
<organism evidence="8 9">
    <name type="scientific">Streptomyces muensis</name>
    <dbReference type="NCBI Taxonomy" id="1077944"/>
    <lineage>
        <taxon>Bacteria</taxon>
        <taxon>Bacillati</taxon>
        <taxon>Actinomycetota</taxon>
        <taxon>Actinomycetes</taxon>
        <taxon>Kitasatosporales</taxon>
        <taxon>Streptomycetaceae</taxon>
        <taxon>Streptomyces</taxon>
    </lineage>
</organism>
<accession>A0A9X1PXA0</accession>
<dbReference type="InterPro" id="IPR036396">
    <property type="entry name" value="Cyt_P450_sf"/>
</dbReference>
<name>A0A9X1PXA0_STRM4</name>
<evidence type="ECO:0000256" key="4">
    <source>
        <dbReference type="ARBA" id="ARBA00023002"/>
    </source>
</evidence>
<reference evidence="8" key="1">
    <citation type="submission" date="2022-01" db="EMBL/GenBank/DDBJ databases">
        <title>Draft Genome Sequences of Seven Type Strains of the Genus Streptomyces.</title>
        <authorList>
            <person name="Aziz S."/>
            <person name="Coretto E."/>
            <person name="Chronakova A."/>
            <person name="Sproer C."/>
            <person name="Huber K."/>
            <person name="Nouioui I."/>
            <person name="Gross H."/>
        </authorList>
    </citation>
    <scope>NUCLEOTIDE SEQUENCE</scope>
    <source>
        <strain evidence="8">DSM 103493</strain>
    </source>
</reference>
<evidence type="ECO:0000313" key="8">
    <source>
        <dbReference type="EMBL" id="MCF1595202.1"/>
    </source>
</evidence>
<gene>
    <name evidence="8" type="ORF">L0P92_16705</name>
</gene>
<dbReference type="CDD" id="cd11030">
    <property type="entry name" value="CYP105-like"/>
    <property type="match status" value="1"/>
</dbReference>
<dbReference type="GO" id="GO:0004497">
    <property type="term" value="F:monooxygenase activity"/>
    <property type="evidence" value="ECO:0007669"/>
    <property type="project" value="UniProtKB-KW"/>
</dbReference>
<dbReference type="AlphaFoldDB" id="A0A9X1PXA0"/>
<dbReference type="InterPro" id="IPR002397">
    <property type="entry name" value="Cyt_P450_B"/>
</dbReference>
<evidence type="ECO:0000313" key="9">
    <source>
        <dbReference type="Proteomes" id="UP001139384"/>
    </source>
</evidence>
<dbReference type="EMBL" id="JAKEIP010000058">
    <property type="protein sequence ID" value="MCF1595202.1"/>
    <property type="molecule type" value="Genomic_DNA"/>
</dbReference>
<dbReference type="InterPro" id="IPR001128">
    <property type="entry name" value="Cyt_P450"/>
</dbReference>
<dbReference type="GO" id="GO:0020037">
    <property type="term" value="F:heme binding"/>
    <property type="evidence" value="ECO:0007669"/>
    <property type="project" value="InterPro"/>
</dbReference>
<evidence type="ECO:0000256" key="2">
    <source>
        <dbReference type="ARBA" id="ARBA00022617"/>
    </source>
</evidence>
<evidence type="ECO:0000256" key="1">
    <source>
        <dbReference type="ARBA" id="ARBA00010617"/>
    </source>
</evidence>
<comment type="similarity">
    <text evidence="1 7">Belongs to the cytochrome P450 family.</text>
</comment>
<keyword evidence="5 7" id="KW-0408">Iron</keyword>
<sequence>MTSATSSEFVLTRPATAPLDPPPVYSRLRDEEPITRVSIWEGRLSAWLVTHWEDARAVLGNPAFSSDTSRSGFPTFIEDSRPAPRGFFANYDPPVHTTMRRTLTREFMVKKIDALRPAITDITRELLDEMTGEKGPVDFVERFALPLPSLVICELLGVPYEDHDFFQSHSKVFVDLQSTGEQFTASWEALNSYLLQLLTAKRSKPGDDVLTRLGEHVDTGAVSERDAADLAAFLLFAGHETTANMIALGTITLLQHPDQIPYLLAGPAEAANAVEELLRYLAIVHGGLRRYALEDVRIGDVTIRAGEGVIVPLHVANRDPEAFADPDRLDLGRANARQHVTFGYGIHQCLGQPLARAELQIVLPELFRRLPDLRIDVPLEDITFKQSTTVYGVHELPVTW</sequence>
<dbReference type="SUPFAM" id="SSF48264">
    <property type="entry name" value="Cytochrome P450"/>
    <property type="match status" value="1"/>
</dbReference>
<dbReference type="PRINTS" id="PR00359">
    <property type="entry name" value="BP450"/>
</dbReference>
<dbReference type="GO" id="GO:0005506">
    <property type="term" value="F:iron ion binding"/>
    <property type="evidence" value="ECO:0007669"/>
    <property type="project" value="InterPro"/>
</dbReference>
<dbReference type="Proteomes" id="UP001139384">
    <property type="component" value="Unassembled WGS sequence"/>
</dbReference>
<keyword evidence="3 7" id="KW-0479">Metal-binding</keyword>
<dbReference type="PANTHER" id="PTHR46696">
    <property type="entry name" value="P450, PUTATIVE (EUROFUNG)-RELATED"/>
    <property type="match status" value="1"/>
</dbReference>
<dbReference type="Gene3D" id="1.10.630.10">
    <property type="entry name" value="Cytochrome P450"/>
    <property type="match status" value="1"/>
</dbReference>
<dbReference type="InterPro" id="IPR017972">
    <property type="entry name" value="Cyt_P450_CS"/>
</dbReference>
<protein>
    <submittedName>
        <fullName evidence="8">Cytochrome P450</fullName>
    </submittedName>
</protein>
<dbReference type="FunFam" id="1.10.630.10:FF:000018">
    <property type="entry name" value="Cytochrome P450 monooxygenase"/>
    <property type="match status" value="1"/>
</dbReference>
<dbReference type="RefSeq" id="WP_234763507.1">
    <property type="nucleotide sequence ID" value="NZ_JAKEIP010000058.1"/>
</dbReference>
<keyword evidence="6 7" id="KW-0503">Monooxygenase</keyword>
<keyword evidence="9" id="KW-1185">Reference proteome</keyword>
<evidence type="ECO:0000256" key="3">
    <source>
        <dbReference type="ARBA" id="ARBA00022723"/>
    </source>
</evidence>
<keyword evidence="4 7" id="KW-0560">Oxidoreductase</keyword>
<evidence type="ECO:0000256" key="5">
    <source>
        <dbReference type="ARBA" id="ARBA00023004"/>
    </source>
</evidence>
<proteinExistence type="inferred from homology"/>
<dbReference type="Pfam" id="PF00067">
    <property type="entry name" value="p450"/>
    <property type="match status" value="2"/>
</dbReference>
<comment type="caution">
    <text evidence="8">The sequence shown here is derived from an EMBL/GenBank/DDBJ whole genome shotgun (WGS) entry which is preliminary data.</text>
</comment>
<dbReference type="PANTHER" id="PTHR46696:SF1">
    <property type="entry name" value="CYTOCHROME P450 YJIB-RELATED"/>
    <property type="match status" value="1"/>
</dbReference>